<dbReference type="PROSITE" id="PS51996">
    <property type="entry name" value="TR_MART"/>
    <property type="match status" value="1"/>
</dbReference>
<dbReference type="Pfam" id="PF13424">
    <property type="entry name" value="TPR_12"/>
    <property type="match status" value="3"/>
</dbReference>
<keyword evidence="2 3" id="KW-0802">TPR repeat</keyword>
<sequence>MCKESYADNPHEEATIREFERDYHPQKSIWWYTRDSCLYRILNKALRLQDIDPIFSMRFFIKDISQQLKDEHRKFVKKKGVIRVYRGQAVSTEEMNKLRCGEGQLISFNSFLSTSLNKDEALMFARQIVSSDTLHRVFFEIKVDTRLETRAFADISDMSYFHSEQEVLFTLGSVFRLENVMFDEREALWCVRLTLCNEDDQDMKEMYEHQKESVGGGDEQASLLSLGSVLYHMGEFEKAKQYYTRVLDELSDDDINVAVYHYRLGEVSASQGEYDVALDHLNEAVKLYKKFQHAHDTLDIAYCYYWIGAVHKYKEEYETALSYLNKDLAIKQAKLPANHVQTAGTLLEIGNVHYLQSDNDSALSYHQRALVMFKKVLPPTHSYISSSLVSTGHVYFGKKEYDRALDYYNQSLQMHRKSLPPDHPDVATTYHSIGRVYEDKNDLTRALEYFEKCLVIRKKSLSPSHPYIQNVTDDIRRLKSK</sequence>
<dbReference type="SUPFAM" id="SSF81901">
    <property type="entry name" value="HCP-like"/>
    <property type="match status" value="1"/>
</dbReference>
<keyword evidence="7" id="KW-1185">Reference proteome</keyword>
<feature type="repeat" description="TPR" evidence="3">
    <location>
        <begin position="427"/>
        <end position="460"/>
    </location>
</feature>
<evidence type="ECO:0000256" key="2">
    <source>
        <dbReference type="ARBA" id="ARBA00022803"/>
    </source>
</evidence>
<evidence type="ECO:0000256" key="3">
    <source>
        <dbReference type="PROSITE-ProRule" id="PRU00339"/>
    </source>
</evidence>
<dbReference type="Pfam" id="PF03496">
    <property type="entry name" value="ADPrib_exo_Tox"/>
    <property type="match status" value="1"/>
</dbReference>
<dbReference type="Proteomes" id="UP000663829">
    <property type="component" value="Unassembled WGS sequence"/>
</dbReference>
<evidence type="ECO:0000259" key="4">
    <source>
        <dbReference type="Pfam" id="PF03496"/>
    </source>
</evidence>
<evidence type="ECO:0000313" key="7">
    <source>
        <dbReference type="Proteomes" id="UP000663829"/>
    </source>
</evidence>
<dbReference type="PANTHER" id="PTHR45641:SF19">
    <property type="entry name" value="NEPHROCYSTIN-3"/>
    <property type="match status" value="1"/>
</dbReference>
<name>A0A814VGP3_9BILA</name>
<organism evidence="5 7">
    <name type="scientific">Didymodactylos carnosus</name>
    <dbReference type="NCBI Taxonomy" id="1234261"/>
    <lineage>
        <taxon>Eukaryota</taxon>
        <taxon>Metazoa</taxon>
        <taxon>Spiralia</taxon>
        <taxon>Gnathifera</taxon>
        <taxon>Rotifera</taxon>
        <taxon>Eurotatoria</taxon>
        <taxon>Bdelloidea</taxon>
        <taxon>Philodinida</taxon>
        <taxon>Philodinidae</taxon>
        <taxon>Didymodactylos</taxon>
    </lineage>
</organism>
<reference evidence="5" key="1">
    <citation type="submission" date="2021-02" db="EMBL/GenBank/DDBJ databases">
        <authorList>
            <person name="Nowell W R."/>
        </authorList>
    </citation>
    <scope>NUCLEOTIDE SEQUENCE</scope>
</reference>
<feature type="domain" description="ADP ribosyltransferase" evidence="4">
    <location>
        <begin position="28"/>
        <end position="180"/>
    </location>
</feature>
<gene>
    <name evidence="5" type="ORF">GPM918_LOCUS22992</name>
    <name evidence="6" type="ORF">SRO942_LOCUS22991</name>
</gene>
<evidence type="ECO:0000256" key="1">
    <source>
        <dbReference type="ARBA" id="ARBA00022737"/>
    </source>
</evidence>
<feature type="repeat" description="TPR" evidence="3">
    <location>
        <begin position="258"/>
        <end position="291"/>
    </location>
</feature>
<dbReference type="PROSITE" id="PS50005">
    <property type="entry name" value="TPR"/>
    <property type="match status" value="4"/>
</dbReference>
<dbReference type="OrthoDB" id="5981781at2759"/>
<dbReference type="GO" id="GO:0106274">
    <property type="term" value="F:NAD+-protein-arginine ADP-ribosyltransferase activity"/>
    <property type="evidence" value="ECO:0007669"/>
    <property type="project" value="UniProtKB-EC"/>
</dbReference>
<dbReference type="AlphaFoldDB" id="A0A814VGP3"/>
<dbReference type="PANTHER" id="PTHR45641">
    <property type="entry name" value="TETRATRICOPEPTIDE REPEAT PROTEIN (AFU_ORTHOLOGUE AFUA_6G03870)"/>
    <property type="match status" value="1"/>
</dbReference>
<dbReference type="SMART" id="SM00028">
    <property type="entry name" value="TPR"/>
    <property type="match status" value="6"/>
</dbReference>
<dbReference type="Gene3D" id="1.25.40.10">
    <property type="entry name" value="Tetratricopeptide repeat domain"/>
    <property type="match status" value="3"/>
</dbReference>
<evidence type="ECO:0000313" key="6">
    <source>
        <dbReference type="EMBL" id="CAF3951065.1"/>
    </source>
</evidence>
<accession>A0A814VGP3</accession>
<keyword evidence="1" id="KW-0677">Repeat</keyword>
<dbReference type="SUPFAM" id="SSF56399">
    <property type="entry name" value="ADP-ribosylation"/>
    <property type="match status" value="1"/>
</dbReference>
<dbReference type="InterPro" id="IPR003540">
    <property type="entry name" value="ADP-ribosyltransferase"/>
</dbReference>
<proteinExistence type="predicted"/>
<dbReference type="Gene3D" id="3.90.176.10">
    <property type="entry name" value="Toxin ADP-ribosyltransferase, Chain A, domain 1"/>
    <property type="match status" value="1"/>
</dbReference>
<dbReference type="EMBL" id="CAJNOQ010008052">
    <property type="protein sequence ID" value="CAF1186827.1"/>
    <property type="molecule type" value="Genomic_DNA"/>
</dbReference>
<dbReference type="InterPro" id="IPR019734">
    <property type="entry name" value="TPR_rpt"/>
</dbReference>
<dbReference type="Proteomes" id="UP000681722">
    <property type="component" value="Unassembled WGS sequence"/>
</dbReference>
<dbReference type="InterPro" id="IPR011990">
    <property type="entry name" value="TPR-like_helical_dom_sf"/>
</dbReference>
<dbReference type="EMBL" id="CAJOBC010008053">
    <property type="protein sequence ID" value="CAF3951065.1"/>
    <property type="molecule type" value="Genomic_DNA"/>
</dbReference>
<protein>
    <recommendedName>
        <fullName evidence="4">ADP ribosyltransferase domain-containing protein</fullName>
    </recommendedName>
</protein>
<comment type="caution">
    <text evidence="5">The sequence shown here is derived from an EMBL/GenBank/DDBJ whole genome shotgun (WGS) entry which is preliminary data.</text>
</comment>
<dbReference type="GO" id="GO:0016779">
    <property type="term" value="F:nucleotidyltransferase activity"/>
    <property type="evidence" value="ECO:0007669"/>
    <property type="project" value="UniProtKB-KW"/>
</dbReference>
<feature type="repeat" description="TPR" evidence="3">
    <location>
        <begin position="220"/>
        <end position="253"/>
    </location>
</feature>
<evidence type="ECO:0000313" key="5">
    <source>
        <dbReference type="EMBL" id="CAF1186827.1"/>
    </source>
</evidence>
<feature type="repeat" description="TPR" evidence="3">
    <location>
        <begin position="385"/>
        <end position="418"/>
    </location>
</feature>